<evidence type="ECO:0000313" key="2">
    <source>
        <dbReference type="Proteomes" id="UP000004621"/>
    </source>
</evidence>
<sequence length="57" mass="6671">MIFIQIWFPPPQSPVMTATFNAKITPKNVKIARQRPFVIVLMDGRQFRKLQPSLFII</sequence>
<comment type="caution">
    <text evidence="1">The sequence shown here is derived from an EMBL/GenBank/DDBJ whole genome shotgun (WGS) entry which is preliminary data.</text>
</comment>
<accession>A0A9W5MZ50</accession>
<dbReference type="EMBL" id="ACEO02000007">
    <property type="protein sequence ID" value="EFC51859.1"/>
    <property type="molecule type" value="Genomic_DNA"/>
</dbReference>
<dbReference type="AlphaFoldDB" id="A0A9W5MZ50"/>
<proteinExistence type="predicted"/>
<gene>
    <name evidence="1" type="ORF">NEISUBOT_04563</name>
</gene>
<reference evidence="1 2" key="1">
    <citation type="submission" date="2010-01" db="EMBL/GenBank/DDBJ databases">
        <authorList>
            <person name="Weinstock G."/>
            <person name="Sodergren E."/>
            <person name="Clifton S."/>
            <person name="Fulton L."/>
            <person name="Fulton B."/>
            <person name="Courtney L."/>
            <person name="Fronick C."/>
            <person name="Harrison M."/>
            <person name="Strong C."/>
            <person name="Farmer C."/>
            <person name="Delahaunty K."/>
            <person name="Markovic C."/>
            <person name="Hall O."/>
            <person name="Minx P."/>
            <person name="Tomlinson C."/>
            <person name="Mitreva M."/>
            <person name="Nelson J."/>
            <person name="Hou S."/>
            <person name="Wollam A."/>
            <person name="Pepin K.H."/>
            <person name="Johnson M."/>
            <person name="Bhonagiri V."/>
            <person name="Nash W.E."/>
            <person name="Warren W."/>
            <person name="Chinwalla A."/>
            <person name="Mardis E.R."/>
            <person name="Wilson R.K."/>
        </authorList>
    </citation>
    <scope>NUCLEOTIDE SEQUENCE [LARGE SCALE GENOMIC DNA]</scope>
    <source>
        <strain evidence="1 2">NJ9703</strain>
    </source>
</reference>
<organism evidence="1 2">
    <name type="scientific">Neisseria subflava NJ9703</name>
    <dbReference type="NCBI Taxonomy" id="546268"/>
    <lineage>
        <taxon>Bacteria</taxon>
        <taxon>Pseudomonadati</taxon>
        <taxon>Pseudomonadota</taxon>
        <taxon>Betaproteobacteria</taxon>
        <taxon>Neisseriales</taxon>
        <taxon>Neisseriaceae</taxon>
        <taxon>Neisseria</taxon>
    </lineage>
</organism>
<dbReference type="Proteomes" id="UP000004621">
    <property type="component" value="Unassembled WGS sequence"/>
</dbReference>
<name>A0A9W5MZ50_NEISU</name>
<evidence type="ECO:0000313" key="1">
    <source>
        <dbReference type="EMBL" id="EFC51859.1"/>
    </source>
</evidence>
<protein>
    <submittedName>
        <fullName evidence="1">Uncharacterized protein</fullName>
    </submittedName>
</protein>